<dbReference type="AlphaFoldDB" id="A0A7S1IY52"/>
<evidence type="ECO:0000313" key="2">
    <source>
        <dbReference type="EMBL" id="CAD9026723.1"/>
    </source>
</evidence>
<protein>
    <submittedName>
        <fullName evidence="2">Uncharacterized protein</fullName>
    </submittedName>
</protein>
<evidence type="ECO:0000256" key="1">
    <source>
        <dbReference type="SAM" id="MobiDB-lite"/>
    </source>
</evidence>
<feature type="region of interest" description="Disordered" evidence="1">
    <location>
        <begin position="257"/>
        <end position="281"/>
    </location>
</feature>
<reference evidence="2" key="1">
    <citation type="submission" date="2021-01" db="EMBL/GenBank/DDBJ databases">
        <authorList>
            <person name="Corre E."/>
            <person name="Pelletier E."/>
            <person name="Niang G."/>
            <person name="Scheremetjew M."/>
            <person name="Finn R."/>
            <person name="Kale V."/>
            <person name="Holt S."/>
            <person name="Cochrane G."/>
            <person name="Meng A."/>
            <person name="Brown T."/>
            <person name="Cohen L."/>
        </authorList>
    </citation>
    <scope>NUCLEOTIDE SEQUENCE</scope>
    <source>
        <strain evidence="2">NIES-381</strain>
    </source>
</reference>
<organism evidence="2">
    <name type="scientific">Eutreptiella gymnastica</name>
    <dbReference type="NCBI Taxonomy" id="73025"/>
    <lineage>
        <taxon>Eukaryota</taxon>
        <taxon>Discoba</taxon>
        <taxon>Euglenozoa</taxon>
        <taxon>Euglenida</taxon>
        <taxon>Spirocuta</taxon>
        <taxon>Euglenophyceae</taxon>
        <taxon>Eutreptiales</taxon>
        <taxon>Eutreptiaceae</taxon>
        <taxon>Eutreptiella</taxon>
    </lineage>
</organism>
<sequence length="313" mass="34051">MANAFLTEVNVNVESEFKPPAHTGVKLQNPGRGEKELIFPEVRPRKFEPYSPGYAIFGAPKWHEKGKRSDGQGKHLKSRNIHGFDVSALKIGKKNARPLASEEETDDEPKQPKDHVSDLSRHSRHSSRYSGSTPVMPPVSPGKTSYTGSSYSGSIASSSFCSTCCSECSCSVAPSQISCSTCAEAARRHALAKARRRAKRRDLEVHFKGIAAGTPQSQASSIASSVPYSAYENLTSVSQVPSNSSVSLSHRSESSAARVAQLQSELDQERKQREATDRQVAELQKRQDALLAKLREVTGADEVTARSPQQSPL</sequence>
<proteinExistence type="predicted"/>
<feature type="compositionally biased region" description="Basic and acidic residues" evidence="1">
    <location>
        <begin position="108"/>
        <end position="121"/>
    </location>
</feature>
<feature type="compositionally biased region" description="Basic and acidic residues" evidence="1">
    <location>
        <begin position="267"/>
        <end position="281"/>
    </location>
</feature>
<feature type="region of interest" description="Disordered" evidence="1">
    <location>
        <begin position="92"/>
        <end position="148"/>
    </location>
</feature>
<gene>
    <name evidence="2" type="ORF">EGYM00392_LOCUS37853</name>
</gene>
<name>A0A7S1IY52_9EUGL</name>
<accession>A0A7S1IY52</accession>
<dbReference type="EMBL" id="HBGA01101612">
    <property type="protein sequence ID" value="CAD9026723.1"/>
    <property type="molecule type" value="Transcribed_RNA"/>
</dbReference>